<name>A0A067R2X3_ZOONE</name>
<evidence type="ECO:0000313" key="2">
    <source>
        <dbReference type="EMBL" id="KDR16408.1"/>
    </source>
</evidence>
<reference evidence="2 3" key="1">
    <citation type="journal article" date="2014" name="Nat. Commun.">
        <title>Molecular traces of alternative social organization in a termite genome.</title>
        <authorList>
            <person name="Terrapon N."/>
            <person name="Li C."/>
            <person name="Robertson H.M."/>
            <person name="Ji L."/>
            <person name="Meng X."/>
            <person name="Booth W."/>
            <person name="Chen Z."/>
            <person name="Childers C.P."/>
            <person name="Glastad K.M."/>
            <person name="Gokhale K."/>
            <person name="Gowin J."/>
            <person name="Gronenberg W."/>
            <person name="Hermansen R.A."/>
            <person name="Hu H."/>
            <person name="Hunt B.G."/>
            <person name="Huylmans A.K."/>
            <person name="Khalil S.M."/>
            <person name="Mitchell R.D."/>
            <person name="Munoz-Torres M.C."/>
            <person name="Mustard J.A."/>
            <person name="Pan H."/>
            <person name="Reese J.T."/>
            <person name="Scharf M.E."/>
            <person name="Sun F."/>
            <person name="Vogel H."/>
            <person name="Xiao J."/>
            <person name="Yang W."/>
            <person name="Yang Z."/>
            <person name="Yang Z."/>
            <person name="Zhou J."/>
            <person name="Zhu J."/>
            <person name="Brent C.S."/>
            <person name="Elsik C.G."/>
            <person name="Goodisman M.A."/>
            <person name="Liberles D.A."/>
            <person name="Roe R.M."/>
            <person name="Vargo E.L."/>
            <person name="Vilcinskas A."/>
            <person name="Wang J."/>
            <person name="Bornberg-Bauer E."/>
            <person name="Korb J."/>
            <person name="Zhang G."/>
            <person name="Liebig J."/>
        </authorList>
    </citation>
    <scope>NUCLEOTIDE SEQUENCE [LARGE SCALE GENOMIC DNA]</scope>
    <source>
        <tissue evidence="2">Whole organism</tissue>
    </source>
</reference>
<gene>
    <name evidence="2" type="ORF">L798_10110</name>
</gene>
<organism evidence="2 3">
    <name type="scientific">Zootermopsis nevadensis</name>
    <name type="common">Dampwood termite</name>
    <dbReference type="NCBI Taxonomy" id="136037"/>
    <lineage>
        <taxon>Eukaryota</taxon>
        <taxon>Metazoa</taxon>
        <taxon>Ecdysozoa</taxon>
        <taxon>Arthropoda</taxon>
        <taxon>Hexapoda</taxon>
        <taxon>Insecta</taxon>
        <taxon>Pterygota</taxon>
        <taxon>Neoptera</taxon>
        <taxon>Polyneoptera</taxon>
        <taxon>Dictyoptera</taxon>
        <taxon>Blattodea</taxon>
        <taxon>Blattoidea</taxon>
        <taxon>Termitoidae</taxon>
        <taxon>Termopsidae</taxon>
        <taxon>Zootermopsis</taxon>
    </lineage>
</organism>
<dbReference type="InParanoid" id="A0A067R2X3"/>
<sequence>MEMVANITGVFFSQIEARRLCEVRLVTKCLGRSDIEIWPPLQGGNGIRNFCDIMDSSQQQHSDRLHQAQHQLQFTGQPKDLQEKRQVKWGKQTPKCHPVEAHHHKIPRPPKPSCFSLMNGERKWLSSIQKTVTNRSV</sequence>
<protein>
    <submittedName>
        <fullName evidence="2">Uncharacterized protein</fullName>
    </submittedName>
</protein>
<keyword evidence="3" id="KW-1185">Reference proteome</keyword>
<accession>A0A067R2X3</accession>
<dbReference type="Proteomes" id="UP000027135">
    <property type="component" value="Unassembled WGS sequence"/>
</dbReference>
<proteinExistence type="predicted"/>
<dbReference type="EMBL" id="KK852795">
    <property type="protein sequence ID" value="KDR16408.1"/>
    <property type="molecule type" value="Genomic_DNA"/>
</dbReference>
<feature type="region of interest" description="Disordered" evidence="1">
    <location>
        <begin position="58"/>
        <end position="80"/>
    </location>
</feature>
<dbReference type="AlphaFoldDB" id="A0A067R2X3"/>
<evidence type="ECO:0000256" key="1">
    <source>
        <dbReference type="SAM" id="MobiDB-lite"/>
    </source>
</evidence>
<evidence type="ECO:0000313" key="3">
    <source>
        <dbReference type="Proteomes" id="UP000027135"/>
    </source>
</evidence>